<dbReference type="OrthoDB" id="2414538at2759"/>
<evidence type="ECO:0000313" key="7">
    <source>
        <dbReference type="Proteomes" id="UP000325081"/>
    </source>
</evidence>
<sequence length="142" mass="16122">MFLLLAHTHNFLAISPGKQQVANQPAMECLLIGRSLREAFTIGREIASTITEINPNPVTLKMEKVYFPCFLMKKWYVGYSYEFPDQRKPTLDAKGHTLFGLFGADLNLDMPRTACEACEACEAREATGKRYLLIIHRGEHEN</sequence>
<evidence type="ECO:0000256" key="4">
    <source>
        <dbReference type="ARBA" id="ARBA00022932"/>
    </source>
</evidence>
<reference evidence="7" key="1">
    <citation type="journal article" date="2019" name="Curr. Biol.">
        <title>Genome Sequence of Striga asiatica Provides Insight into the Evolution of Plant Parasitism.</title>
        <authorList>
            <person name="Yoshida S."/>
            <person name="Kim S."/>
            <person name="Wafula E.K."/>
            <person name="Tanskanen J."/>
            <person name="Kim Y.M."/>
            <person name="Honaas L."/>
            <person name="Yang Z."/>
            <person name="Spallek T."/>
            <person name="Conn C.E."/>
            <person name="Ichihashi Y."/>
            <person name="Cheong K."/>
            <person name="Cui S."/>
            <person name="Der J.P."/>
            <person name="Gundlach H."/>
            <person name="Jiao Y."/>
            <person name="Hori C."/>
            <person name="Ishida J.K."/>
            <person name="Kasahara H."/>
            <person name="Kiba T."/>
            <person name="Kim M.S."/>
            <person name="Koo N."/>
            <person name="Laohavisit A."/>
            <person name="Lee Y.H."/>
            <person name="Lumba S."/>
            <person name="McCourt P."/>
            <person name="Mortimer J.C."/>
            <person name="Mutuku J.M."/>
            <person name="Nomura T."/>
            <person name="Sasaki-Sekimoto Y."/>
            <person name="Seto Y."/>
            <person name="Wang Y."/>
            <person name="Wakatake T."/>
            <person name="Sakakibara H."/>
            <person name="Demura T."/>
            <person name="Yamaguchi S."/>
            <person name="Yoneyama K."/>
            <person name="Manabe R.I."/>
            <person name="Nelson D.C."/>
            <person name="Schulman A.H."/>
            <person name="Timko M.P."/>
            <person name="dePamphilis C.W."/>
            <person name="Choi D."/>
            <person name="Shirasu K."/>
        </authorList>
    </citation>
    <scope>NUCLEOTIDE SEQUENCE [LARGE SCALE GENOMIC DNA]</scope>
    <source>
        <strain evidence="7">cv. UVA1</strain>
    </source>
</reference>
<proteinExistence type="predicted"/>
<dbReference type="PANTHER" id="PTHR45812">
    <property type="entry name" value="DNA POLYMERASE ZETA CATALYTIC SUBUNIT"/>
    <property type="match status" value="1"/>
</dbReference>
<dbReference type="GO" id="GO:0016035">
    <property type="term" value="C:zeta DNA polymerase complex"/>
    <property type="evidence" value="ECO:0007669"/>
    <property type="project" value="InterPro"/>
</dbReference>
<dbReference type="EMBL" id="BKCP01005405">
    <property type="protein sequence ID" value="GER37668.1"/>
    <property type="molecule type" value="Genomic_DNA"/>
</dbReference>
<dbReference type="GO" id="GO:0003887">
    <property type="term" value="F:DNA-directed DNA polymerase activity"/>
    <property type="evidence" value="ECO:0007669"/>
    <property type="project" value="UniProtKB-KW"/>
</dbReference>
<evidence type="ECO:0000259" key="5">
    <source>
        <dbReference type="Pfam" id="PF00136"/>
    </source>
</evidence>
<dbReference type="Pfam" id="PF00136">
    <property type="entry name" value="DNA_pol_B"/>
    <property type="match status" value="1"/>
</dbReference>
<dbReference type="SUPFAM" id="SSF56672">
    <property type="entry name" value="DNA/RNA polymerases"/>
    <property type="match status" value="1"/>
</dbReference>
<gene>
    <name evidence="6" type="ORF">STAS_14076</name>
</gene>
<keyword evidence="4" id="KW-0239">DNA-directed DNA polymerase</keyword>
<dbReference type="AlphaFoldDB" id="A0A5A7PYJ4"/>
<keyword evidence="2" id="KW-0808">Transferase</keyword>
<accession>A0A5A7PYJ4</accession>
<dbReference type="GO" id="GO:0000724">
    <property type="term" value="P:double-strand break repair via homologous recombination"/>
    <property type="evidence" value="ECO:0007669"/>
    <property type="project" value="TreeGrafter"/>
</dbReference>
<dbReference type="InterPro" id="IPR023211">
    <property type="entry name" value="DNA_pol_palm_dom_sf"/>
</dbReference>
<organism evidence="6 7">
    <name type="scientific">Striga asiatica</name>
    <name type="common">Asiatic witchweed</name>
    <name type="synonym">Buchnera asiatica</name>
    <dbReference type="NCBI Taxonomy" id="4170"/>
    <lineage>
        <taxon>Eukaryota</taxon>
        <taxon>Viridiplantae</taxon>
        <taxon>Streptophyta</taxon>
        <taxon>Embryophyta</taxon>
        <taxon>Tracheophyta</taxon>
        <taxon>Spermatophyta</taxon>
        <taxon>Magnoliopsida</taxon>
        <taxon>eudicotyledons</taxon>
        <taxon>Gunneridae</taxon>
        <taxon>Pentapetalae</taxon>
        <taxon>asterids</taxon>
        <taxon>lamiids</taxon>
        <taxon>Lamiales</taxon>
        <taxon>Orobanchaceae</taxon>
        <taxon>Buchnereae</taxon>
        <taxon>Striga</taxon>
    </lineage>
</organism>
<evidence type="ECO:0000256" key="3">
    <source>
        <dbReference type="ARBA" id="ARBA00022695"/>
    </source>
</evidence>
<evidence type="ECO:0000256" key="2">
    <source>
        <dbReference type="ARBA" id="ARBA00022679"/>
    </source>
</evidence>
<keyword evidence="7" id="KW-1185">Reference proteome</keyword>
<dbReference type="EC" id="2.7.7.7" evidence="1"/>
<dbReference type="GO" id="GO:0005634">
    <property type="term" value="C:nucleus"/>
    <property type="evidence" value="ECO:0007669"/>
    <property type="project" value="TreeGrafter"/>
</dbReference>
<feature type="domain" description="DNA-directed DNA polymerase family B multifunctional" evidence="5">
    <location>
        <begin position="34"/>
        <end position="95"/>
    </location>
</feature>
<dbReference type="GO" id="GO:0003677">
    <property type="term" value="F:DNA binding"/>
    <property type="evidence" value="ECO:0007669"/>
    <property type="project" value="InterPro"/>
</dbReference>
<dbReference type="GO" id="GO:0000166">
    <property type="term" value="F:nucleotide binding"/>
    <property type="evidence" value="ECO:0007669"/>
    <property type="project" value="InterPro"/>
</dbReference>
<keyword evidence="3" id="KW-0548">Nucleotidyltransferase</keyword>
<name>A0A5A7PYJ4_STRAF</name>
<dbReference type="Proteomes" id="UP000325081">
    <property type="component" value="Unassembled WGS sequence"/>
</dbReference>
<dbReference type="InterPro" id="IPR043502">
    <property type="entry name" value="DNA/RNA_pol_sf"/>
</dbReference>
<comment type="caution">
    <text evidence="6">The sequence shown here is derived from an EMBL/GenBank/DDBJ whole genome shotgun (WGS) entry which is preliminary data.</text>
</comment>
<evidence type="ECO:0000256" key="1">
    <source>
        <dbReference type="ARBA" id="ARBA00012417"/>
    </source>
</evidence>
<protein>
    <recommendedName>
        <fullName evidence="1">DNA-directed DNA polymerase</fullName>
        <ecNumber evidence="1">2.7.7.7</ecNumber>
    </recommendedName>
</protein>
<dbReference type="GO" id="GO:0042276">
    <property type="term" value="P:error-prone translesion synthesis"/>
    <property type="evidence" value="ECO:0007669"/>
    <property type="project" value="TreeGrafter"/>
</dbReference>
<dbReference type="PANTHER" id="PTHR45812:SF1">
    <property type="entry name" value="DNA POLYMERASE ZETA CATALYTIC SUBUNIT"/>
    <property type="match status" value="1"/>
</dbReference>
<dbReference type="Gene3D" id="3.90.1600.10">
    <property type="entry name" value="Palm domain of DNA polymerase"/>
    <property type="match status" value="1"/>
</dbReference>
<dbReference type="InterPro" id="IPR006134">
    <property type="entry name" value="DNA-dir_DNA_pol_B_multi_dom"/>
</dbReference>
<dbReference type="InterPro" id="IPR030559">
    <property type="entry name" value="PolZ_Rev3"/>
</dbReference>
<evidence type="ECO:0000313" key="6">
    <source>
        <dbReference type="EMBL" id="GER37668.1"/>
    </source>
</evidence>